<keyword evidence="1" id="KW-0238">DNA-binding</keyword>
<dbReference type="GO" id="GO:0003700">
    <property type="term" value="F:DNA-binding transcription factor activity"/>
    <property type="evidence" value="ECO:0007669"/>
    <property type="project" value="InterPro"/>
</dbReference>
<feature type="domain" description="HTH merR-type" evidence="3">
    <location>
        <begin position="1"/>
        <end position="69"/>
    </location>
</feature>
<dbReference type="Gene3D" id="1.10.1660.10">
    <property type="match status" value="1"/>
</dbReference>
<dbReference type="PROSITE" id="PS50937">
    <property type="entry name" value="HTH_MERR_2"/>
    <property type="match status" value="1"/>
</dbReference>
<dbReference type="PANTHER" id="PTHR30204">
    <property type="entry name" value="REDOX-CYCLING DRUG-SENSING TRANSCRIPTIONAL ACTIVATOR SOXR"/>
    <property type="match status" value="1"/>
</dbReference>
<organism evidence="4 5">
    <name type="scientific">Vallicoccus soli</name>
    <dbReference type="NCBI Taxonomy" id="2339232"/>
    <lineage>
        <taxon>Bacteria</taxon>
        <taxon>Bacillati</taxon>
        <taxon>Actinomycetota</taxon>
        <taxon>Actinomycetes</taxon>
        <taxon>Motilibacterales</taxon>
        <taxon>Vallicoccaceae</taxon>
        <taxon>Vallicoccus</taxon>
    </lineage>
</organism>
<dbReference type="PANTHER" id="PTHR30204:SF93">
    <property type="entry name" value="HTH MERR-TYPE DOMAIN-CONTAINING PROTEIN"/>
    <property type="match status" value="1"/>
</dbReference>
<dbReference type="EMBL" id="QZEZ01000001">
    <property type="protein sequence ID" value="RJK98386.1"/>
    <property type="molecule type" value="Genomic_DNA"/>
</dbReference>
<dbReference type="Pfam" id="PF13411">
    <property type="entry name" value="MerR_1"/>
    <property type="match status" value="1"/>
</dbReference>
<evidence type="ECO:0000313" key="4">
    <source>
        <dbReference type="EMBL" id="RJK98386.1"/>
    </source>
</evidence>
<dbReference type="RefSeq" id="WP_119949311.1">
    <property type="nucleotide sequence ID" value="NZ_QZEZ01000001.1"/>
</dbReference>
<dbReference type="InterPro" id="IPR009061">
    <property type="entry name" value="DNA-bd_dom_put_sf"/>
</dbReference>
<evidence type="ECO:0000256" key="1">
    <source>
        <dbReference type="ARBA" id="ARBA00023125"/>
    </source>
</evidence>
<protein>
    <submittedName>
        <fullName evidence="4">MerR family transcriptional regulator</fullName>
    </submittedName>
</protein>
<evidence type="ECO:0000313" key="5">
    <source>
        <dbReference type="Proteomes" id="UP000265614"/>
    </source>
</evidence>
<dbReference type="GO" id="GO:0003677">
    <property type="term" value="F:DNA binding"/>
    <property type="evidence" value="ECO:0007669"/>
    <property type="project" value="UniProtKB-KW"/>
</dbReference>
<dbReference type="SUPFAM" id="SSF46955">
    <property type="entry name" value="Putative DNA-binding domain"/>
    <property type="match status" value="1"/>
</dbReference>
<keyword evidence="5" id="KW-1185">Reference proteome</keyword>
<evidence type="ECO:0000256" key="2">
    <source>
        <dbReference type="SAM" id="MobiDB-lite"/>
    </source>
</evidence>
<evidence type="ECO:0000259" key="3">
    <source>
        <dbReference type="PROSITE" id="PS50937"/>
    </source>
</evidence>
<dbReference type="OrthoDB" id="9809391at2"/>
<dbReference type="AlphaFoldDB" id="A0A3A3ZBA8"/>
<accession>A0A3A3ZBA8</accession>
<dbReference type="InterPro" id="IPR000551">
    <property type="entry name" value="MerR-type_HTH_dom"/>
</dbReference>
<feature type="region of interest" description="Disordered" evidence="2">
    <location>
        <begin position="113"/>
        <end position="132"/>
    </location>
</feature>
<comment type="caution">
    <text evidence="4">The sequence shown here is derived from an EMBL/GenBank/DDBJ whole genome shotgun (WGS) entry which is preliminary data.</text>
</comment>
<sequence length="132" mass="15096">MQIGEVAEQIGLSLRTIRYYDEIGLAPPTARTPGGFRLYTDEDVARLLLVKRMKPLGYSLEEMRDLVELMDALASEEREDERAELLGRVELWEQAVAERVAALRQQLSYAEEFSSRVAGEKERRRARTAPRA</sequence>
<dbReference type="PRINTS" id="PR00040">
    <property type="entry name" value="HTHMERR"/>
</dbReference>
<name>A0A3A3ZBA8_9ACTN</name>
<reference evidence="4 5" key="1">
    <citation type="submission" date="2018-09" db="EMBL/GenBank/DDBJ databases">
        <title>YIM 75000 draft genome.</title>
        <authorList>
            <person name="Tang S."/>
            <person name="Feng Y."/>
        </authorList>
    </citation>
    <scope>NUCLEOTIDE SEQUENCE [LARGE SCALE GENOMIC DNA]</scope>
    <source>
        <strain evidence="4 5">YIM 75000</strain>
    </source>
</reference>
<dbReference type="SMART" id="SM00422">
    <property type="entry name" value="HTH_MERR"/>
    <property type="match status" value="1"/>
</dbReference>
<proteinExistence type="predicted"/>
<gene>
    <name evidence="4" type="ORF">D5H78_02845</name>
</gene>
<dbReference type="Proteomes" id="UP000265614">
    <property type="component" value="Unassembled WGS sequence"/>
</dbReference>
<dbReference type="InterPro" id="IPR047057">
    <property type="entry name" value="MerR_fam"/>
</dbReference>